<evidence type="ECO:0000256" key="3">
    <source>
        <dbReference type="ARBA" id="ARBA00022806"/>
    </source>
</evidence>
<evidence type="ECO:0000256" key="4">
    <source>
        <dbReference type="ARBA" id="ARBA00022840"/>
    </source>
</evidence>
<gene>
    <name evidence="7" type="ORF">PCOR1329_LOCUS44890</name>
</gene>
<dbReference type="InterPro" id="IPR007502">
    <property type="entry name" value="Helicase-assoc_dom"/>
</dbReference>
<evidence type="ECO:0000313" key="8">
    <source>
        <dbReference type="Proteomes" id="UP001189429"/>
    </source>
</evidence>
<keyword evidence="8" id="KW-1185">Reference proteome</keyword>
<proteinExistence type="predicted"/>
<reference evidence="7" key="1">
    <citation type="submission" date="2023-10" db="EMBL/GenBank/DDBJ databases">
        <authorList>
            <person name="Chen Y."/>
            <person name="Shah S."/>
            <person name="Dougan E. K."/>
            <person name="Thang M."/>
            <person name="Chan C."/>
        </authorList>
    </citation>
    <scope>NUCLEOTIDE SEQUENCE [LARGE SCALE GENOMIC DNA]</scope>
</reference>
<sequence>MPRYEPPEVEQAPLERLCLRLRQLALRLKEQVPRLGQMLGQSPTAAQLMEALVQQPTEERLEEARASLVECGALNSTIDERASMTVLGQLALALPLDLRLCRLVLFGALFGCLADAVVMATALSLQDPLARPVGGLACDRNK</sequence>
<keyword evidence="5" id="KW-0812">Transmembrane</keyword>
<protein>
    <recommendedName>
        <fullName evidence="6">Helicase-associated domain-containing protein</fullName>
    </recommendedName>
</protein>
<dbReference type="SMART" id="SM00847">
    <property type="entry name" value="HA2"/>
    <property type="match status" value="1"/>
</dbReference>
<evidence type="ECO:0000256" key="5">
    <source>
        <dbReference type="SAM" id="Phobius"/>
    </source>
</evidence>
<accession>A0ABN9U3I5</accession>
<keyword evidence="5" id="KW-1133">Transmembrane helix</keyword>
<dbReference type="Gene3D" id="1.20.120.1080">
    <property type="match status" value="1"/>
</dbReference>
<dbReference type="EMBL" id="CAUYUJ010015393">
    <property type="protein sequence ID" value="CAK0853412.1"/>
    <property type="molecule type" value="Genomic_DNA"/>
</dbReference>
<name>A0ABN9U3I5_9DINO</name>
<feature type="transmembrane region" description="Helical" evidence="5">
    <location>
        <begin position="103"/>
        <end position="125"/>
    </location>
</feature>
<evidence type="ECO:0000256" key="2">
    <source>
        <dbReference type="ARBA" id="ARBA00022801"/>
    </source>
</evidence>
<feature type="domain" description="Helicase-associated" evidence="6">
    <location>
        <begin position="63"/>
        <end position="140"/>
    </location>
</feature>
<comment type="caution">
    <text evidence="7">The sequence shown here is derived from an EMBL/GenBank/DDBJ whole genome shotgun (WGS) entry which is preliminary data.</text>
</comment>
<dbReference type="PANTHER" id="PTHR18934:SF99">
    <property type="entry name" value="ATP-DEPENDENT RNA HELICASE DHX37-RELATED"/>
    <property type="match status" value="1"/>
</dbReference>
<keyword evidence="4" id="KW-0067">ATP-binding</keyword>
<keyword evidence="2" id="KW-0378">Hydrolase</keyword>
<dbReference type="PANTHER" id="PTHR18934">
    <property type="entry name" value="ATP-DEPENDENT RNA HELICASE"/>
    <property type="match status" value="1"/>
</dbReference>
<evidence type="ECO:0000313" key="7">
    <source>
        <dbReference type="EMBL" id="CAK0853412.1"/>
    </source>
</evidence>
<keyword evidence="1" id="KW-0547">Nucleotide-binding</keyword>
<keyword evidence="5" id="KW-0472">Membrane</keyword>
<evidence type="ECO:0000256" key="1">
    <source>
        <dbReference type="ARBA" id="ARBA00022741"/>
    </source>
</evidence>
<dbReference type="Proteomes" id="UP001189429">
    <property type="component" value="Unassembled WGS sequence"/>
</dbReference>
<evidence type="ECO:0000259" key="6">
    <source>
        <dbReference type="SMART" id="SM00847"/>
    </source>
</evidence>
<keyword evidence="3" id="KW-0347">Helicase</keyword>
<organism evidence="7 8">
    <name type="scientific">Prorocentrum cordatum</name>
    <dbReference type="NCBI Taxonomy" id="2364126"/>
    <lineage>
        <taxon>Eukaryota</taxon>
        <taxon>Sar</taxon>
        <taxon>Alveolata</taxon>
        <taxon>Dinophyceae</taxon>
        <taxon>Prorocentrales</taxon>
        <taxon>Prorocentraceae</taxon>
        <taxon>Prorocentrum</taxon>
    </lineage>
</organism>